<gene>
    <name evidence="4" type="ORF">BASA50_003196</name>
</gene>
<keyword evidence="5" id="KW-1185">Reference proteome</keyword>
<dbReference type="Gene3D" id="3.30.70.330">
    <property type="match status" value="1"/>
</dbReference>
<feature type="domain" description="RRM" evidence="3">
    <location>
        <begin position="4"/>
        <end position="82"/>
    </location>
</feature>
<dbReference type="InterPro" id="IPR050441">
    <property type="entry name" value="RBM"/>
</dbReference>
<proteinExistence type="predicted"/>
<dbReference type="Pfam" id="PF00076">
    <property type="entry name" value="RRM_1"/>
    <property type="match status" value="1"/>
</dbReference>
<protein>
    <recommendedName>
        <fullName evidence="3">RRM domain-containing protein</fullName>
    </recommendedName>
</protein>
<keyword evidence="1" id="KW-0694">RNA-binding</keyword>
<feature type="compositionally biased region" description="Basic and acidic residues" evidence="2">
    <location>
        <begin position="86"/>
        <end position="98"/>
    </location>
</feature>
<evidence type="ECO:0000259" key="3">
    <source>
        <dbReference type="PROSITE" id="PS50102"/>
    </source>
</evidence>
<comment type="caution">
    <text evidence="4">The sequence shown here is derived from an EMBL/GenBank/DDBJ whole genome shotgun (WGS) entry which is preliminary data.</text>
</comment>
<organism evidence="4 5">
    <name type="scientific">Batrachochytrium salamandrivorans</name>
    <dbReference type="NCBI Taxonomy" id="1357716"/>
    <lineage>
        <taxon>Eukaryota</taxon>
        <taxon>Fungi</taxon>
        <taxon>Fungi incertae sedis</taxon>
        <taxon>Chytridiomycota</taxon>
        <taxon>Chytridiomycota incertae sedis</taxon>
        <taxon>Chytridiomycetes</taxon>
        <taxon>Rhizophydiales</taxon>
        <taxon>Rhizophydiales incertae sedis</taxon>
        <taxon>Batrachochytrium</taxon>
    </lineage>
</organism>
<dbReference type="InterPro" id="IPR035979">
    <property type="entry name" value="RBD_domain_sf"/>
</dbReference>
<dbReference type="InterPro" id="IPR012677">
    <property type="entry name" value="Nucleotide-bd_a/b_plait_sf"/>
</dbReference>
<evidence type="ECO:0000256" key="2">
    <source>
        <dbReference type="SAM" id="MobiDB-lite"/>
    </source>
</evidence>
<reference evidence="4 5" key="1">
    <citation type="submission" date="2021-02" db="EMBL/GenBank/DDBJ databases">
        <title>Variation within the Batrachochytrium salamandrivorans European outbreak.</title>
        <authorList>
            <person name="Kelly M."/>
            <person name="Pasmans F."/>
            <person name="Shea T.P."/>
            <person name="Munoz J.F."/>
            <person name="Carranza S."/>
            <person name="Cuomo C.A."/>
            <person name="Martel A."/>
        </authorList>
    </citation>
    <scope>NUCLEOTIDE SEQUENCE [LARGE SCALE GENOMIC DNA]</scope>
    <source>
        <strain evidence="4 5">AMFP18/2</strain>
    </source>
</reference>
<evidence type="ECO:0000256" key="1">
    <source>
        <dbReference type="PROSITE-ProRule" id="PRU00176"/>
    </source>
</evidence>
<dbReference type="Proteomes" id="UP001648503">
    <property type="component" value="Unassembled WGS sequence"/>
</dbReference>
<sequence length="202" mass="24345">MVARSIYVRGIAADTSPTDLMEHFEPYGKVSDIYIPKSYYHGRPRGFAYVKYELQEDAEAAMEKLTTILVRGDTLSVEWATGERKTATDMRRADDSRNRYRQSNYDDDDDYYYRRRDGGRDYGRDRYRDSSRERDRDYGRDRDRDRDYGRDSRDRDSGRDRDRDYGRDRDYRRRSRSRSPRRAETTRARSPESRSRSRSRSR</sequence>
<dbReference type="PROSITE" id="PS50102">
    <property type="entry name" value="RRM"/>
    <property type="match status" value="1"/>
</dbReference>
<accession>A0ABQ8FJB6</accession>
<dbReference type="EMBL" id="JAFCIX010000076">
    <property type="protein sequence ID" value="KAH6599168.1"/>
    <property type="molecule type" value="Genomic_DNA"/>
</dbReference>
<evidence type="ECO:0000313" key="5">
    <source>
        <dbReference type="Proteomes" id="UP001648503"/>
    </source>
</evidence>
<dbReference type="SMART" id="SM00360">
    <property type="entry name" value="RRM"/>
    <property type="match status" value="1"/>
</dbReference>
<evidence type="ECO:0000313" key="4">
    <source>
        <dbReference type="EMBL" id="KAH6599168.1"/>
    </source>
</evidence>
<feature type="region of interest" description="Disordered" evidence="2">
    <location>
        <begin position="86"/>
        <end position="202"/>
    </location>
</feature>
<name>A0ABQ8FJB6_9FUNG</name>
<dbReference type="SUPFAM" id="SSF54928">
    <property type="entry name" value="RNA-binding domain, RBD"/>
    <property type="match status" value="1"/>
</dbReference>
<feature type="compositionally biased region" description="Basic and acidic residues" evidence="2">
    <location>
        <begin position="181"/>
        <end position="195"/>
    </location>
</feature>
<dbReference type="InterPro" id="IPR000504">
    <property type="entry name" value="RRM_dom"/>
</dbReference>
<feature type="compositionally biased region" description="Basic and acidic residues" evidence="2">
    <location>
        <begin position="111"/>
        <end position="171"/>
    </location>
</feature>
<dbReference type="PANTHER" id="PTHR48034">
    <property type="entry name" value="TRANSFORMER-2 SEX-DETERMINING PROTEIN-RELATED"/>
    <property type="match status" value="1"/>
</dbReference>